<dbReference type="AlphaFoldDB" id="A0A2N9M045"/>
<evidence type="ECO:0000313" key="1">
    <source>
        <dbReference type="EMBL" id="SPE28823.1"/>
    </source>
</evidence>
<dbReference type="Proteomes" id="UP000239735">
    <property type="component" value="Unassembled WGS sequence"/>
</dbReference>
<evidence type="ECO:0000313" key="2">
    <source>
        <dbReference type="Proteomes" id="UP000239735"/>
    </source>
</evidence>
<reference evidence="2" key="1">
    <citation type="submission" date="2018-02" db="EMBL/GenBank/DDBJ databases">
        <authorList>
            <person name="Hausmann B."/>
        </authorList>
    </citation>
    <scope>NUCLEOTIDE SEQUENCE [LARGE SCALE GENOMIC DNA]</scope>
    <source>
        <strain evidence="2">Peat soil MAG SbA5</strain>
    </source>
</reference>
<protein>
    <submittedName>
        <fullName evidence="1">Uncharacterized protein</fullName>
    </submittedName>
</protein>
<sequence length="58" mass="6498">MPDSRCAEANPKVEQSQPESLDNKFAAIIRPFASERSNCKDPALKNEIPILFPGSWRP</sequence>
<dbReference type="EMBL" id="OKRB01000130">
    <property type="protein sequence ID" value="SPE28823.1"/>
    <property type="molecule type" value="Genomic_DNA"/>
</dbReference>
<organism evidence="1 2">
    <name type="scientific">Candidatus Sulfuritelmatomonas gaucii</name>
    <dbReference type="NCBI Taxonomy" id="2043161"/>
    <lineage>
        <taxon>Bacteria</taxon>
        <taxon>Pseudomonadati</taxon>
        <taxon>Acidobacteriota</taxon>
        <taxon>Terriglobia</taxon>
        <taxon>Terriglobales</taxon>
        <taxon>Acidobacteriaceae</taxon>
        <taxon>Candidatus Sulfuritelmatomonas</taxon>
    </lineage>
</organism>
<gene>
    <name evidence="1" type="ORF">SBA5_70005</name>
</gene>
<name>A0A2N9M045_9BACT</name>
<accession>A0A2N9M045</accession>
<proteinExistence type="predicted"/>